<evidence type="ECO:0000256" key="3">
    <source>
        <dbReference type="PIRSR" id="PIRSR601559-52"/>
    </source>
</evidence>
<dbReference type="STRING" id="883114.HMPREF9709_00006"/>
<dbReference type="eggNOG" id="COG1735">
    <property type="taxonomic scope" value="Bacteria"/>
</dbReference>
<dbReference type="GO" id="GO:0008270">
    <property type="term" value="F:zinc ion binding"/>
    <property type="evidence" value="ECO:0007669"/>
    <property type="project" value="InterPro"/>
</dbReference>
<evidence type="ECO:0000256" key="1">
    <source>
        <dbReference type="ARBA" id="ARBA00022723"/>
    </source>
</evidence>
<feature type="binding site" evidence="3">
    <location>
        <position position="184"/>
    </location>
    <ligand>
        <name>a divalent metal cation</name>
        <dbReference type="ChEBI" id="CHEBI:60240"/>
        <label>2</label>
    </ligand>
</feature>
<organism evidence="5 6">
    <name type="scientific">Helcococcus kunzii ATCC 51366</name>
    <dbReference type="NCBI Taxonomy" id="883114"/>
    <lineage>
        <taxon>Bacteria</taxon>
        <taxon>Bacillati</taxon>
        <taxon>Bacillota</taxon>
        <taxon>Tissierellia</taxon>
        <taxon>Tissierellales</taxon>
        <taxon>Peptoniphilaceae</taxon>
        <taxon>Helcococcus</taxon>
    </lineage>
</organism>
<dbReference type="HOGENOM" id="CLU_054760_1_1_9"/>
<dbReference type="GO" id="GO:0016787">
    <property type="term" value="F:hydrolase activity"/>
    <property type="evidence" value="ECO:0007669"/>
    <property type="project" value="UniProtKB-KW"/>
</dbReference>
<feature type="binding site" evidence="3">
    <location>
        <position position="241"/>
    </location>
    <ligand>
        <name>a divalent metal cation</name>
        <dbReference type="ChEBI" id="CHEBI:60240"/>
        <label>1</label>
    </ligand>
</feature>
<dbReference type="RefSeq" id="WP_005396745.1">
    <property type="nucleotide sequence ID" value="NZ_JH601088.1"/>
</dbReference>
<dbReference type="Pfam" id="PF02126">
    <property type="entry name" value="PTE"/>
    <property type="match status" value="1"/>
</dbReference>
<dbReference type="PATRIC" id="fig|883114.3.peg.6"/>
<dbReference type="PIRSF" id="PIRSF016839">
    <property type="entry name" value="PhP"/>
    <property type="match status" value="1"/>
</dbReference>
<dbReference type="PANTHER" id="PTHR10819">
    <property type="entry name" value="PHOSPHOTRIESTERASE-RELATED"/>
    <property type="match status" value="1"/>
</dbReference>
<dbReference type="PROSITE" id="PS51347">
    <property type="entry name" value="PHOSPHOTRIESTERASE_2"/>
    <property type="match status" value="1"/>
</dbReference>
<proteinExistence type="inferred from homology"/>
<evidence type="ECO:0000313" key="5">
    <source>
        <dbReference type="EMBL" id="EHR36419.1"/>
    </source>
</evidence>
<evidence type="ECO:0008006" key="7">
    <source>
        <dbReference type="Google" id="ProtNLM"/>
    </source>
</evidence>
<keyword evidence="2" id="KW-0378">Hydrolase</keyword>
<protein>
    <recommendedName>
        <fullName evidence="7">Phosphotriesterase-related protein</fullName>
    </recommendedName>
</protein>
<feature type="binding site" evidence="3">
    <location>
        <position position="156"/>
    </location>
    <ligand>
        <name>a divalent metal cation</name>
        <dbReference type="ChEBI" id="CHEBI:60240"/>
        <label>2</label>
    </ligand>
</feature>
<feature type="binding site" evidence="3">
    <location>
        <position position="123"/>
    </location>
    <ligand>
        <name>a divalent metal cation</name>
        <dbReference type="ChEBI" id="CHEBI:60240"/>
        <label>1</label>
    </ligand>
</feature>
<dbReference type="AlphaFoldDB" id="H3NKZ5"/>
<feature type="binding site" evidence="3">
    <location>
        <position position="12"/>
    </location>
    <ligand>
        <name>a divalent metal cation</name>
        <dbReference type="ChEBI" id="CHEBI:60240"/>
        <label>1</label>
    </ligand>
</feature>
<evidence type="ECO:0000256" key="4">
    <source>
        <dbReference type="PROSITE-ProRule" id="PRU00679"/>
    </source>
</evidence>
<keyword evidence="6" id="KW-1185">Reference proteome</keyword>
<dbReference type="Gene3D" id="3.20.20.140">
    <property type="entry name" value="Metal-dependent hydrolases"/>
    <property type="match status" value="1"/>
</dbReference>
<comment type="cofactor">
    <cofactor evidence="3">
        <name>a divalent metal cation</name>
        <dbReference type="ChEBI" id="CHEBI:60240"/>
    </cofactor>
    <text evidence="3">Binds 2 divalent metal cations per subunit.</text>
</comment>
<comment type="caution">
    <text evidence="5">The sequence shown here is derived from an EMBL/GenBank/DDBJ whole genome shotgun (WGS) entry which is preliminary data.</text>
</comment>
<keyword evidence="1 3" id="KW-0479">Metal-binding</keyword>
<dbReference type="InterPro" id="IPR001559">
    <property type="entry name" value="Phosphotriesterase"/>
</dbReference>
<comment type="similarity">
    <text evidence="4">Belongs to the metallo-dependent hydrolases superfamily. Phosphotriesterase family.</text>
</comment>
<dbReference type="PANTHER" id="PTHR10819:SF3">
    <property type="entry name" value="PHOSPHOTRIESTERASE-RELATED PROTEIN"/>
    <property type="match status" value="1"/>
</dbReference>
<accession>H3NKZ5</accession>
<gene>
    <name evidence="5" type="ORF">HMPREF9709_00006</name>
</gene>
<dbReference type="EMBL" id="AGEI01000001">
    <property type="protein sequence ID" value="EHR36419.1"/>
    <property type="molecule type" value="Genomic_DNA"/>
</dbReference>
<evidence type="ECO:0000256" key="2">
    <source>
        <dbReference type="ARBA" id="ARBA00022801"/>
    </source>
</evidence>
<dbReference type="SUPFAM" id="SSF51556">
    <property type="entry name" value="Metallo-dependent hydrolases"/>
    <property type="match status" value="1"/>
</dbReference>
<name>H3NKZ5_9FIRM</name>
<evidence type="ECO:0000313" key="6">
    <source>
        <dbReference type="Proteomes" id="UP000004191"/>
    </source>
</evidence>
<dbReference type="Proteomes" id="UP000004191">
    <property type="component" value="Unassembled WGS sequence"/>
</dbReference>
<dbReference type="InterPro" id="IPR032466">
    <property type="entry name" value="Metal_Hydrolase"/>
</dbReference>
<feature type="binding site" evidence="3">
    <location>
        <position position="10"/>
    </location>
    <ligand>
        <name>a divalent metal cation</name>
        <dbReference type="ChEBI" id="CHEBI:60240"/>
        <label>1</label>
    </ligand>
</feature>
<feature type="binding site" evidence="3">
    <location>
        <position position="123"/>
    </location>
    <ligand>
        <name>a divalent metal cation</name>
        <dbReference type="ChEBI" id="CHEBI:60240"/>
        <label>2</label>
    </ligand>
</feature>
<dbReference type="GeneID" id="96998036"/>
<comment type="caution">
    <text evidence="4">Lacks conserved residue(s) required for the propagation of feature annotation.</text>
</comment>
<sequence>MLKEGITLIHEHTTIDLSRIKKTDDTNLNCKEETIKEFKDLYDLGVRNIIDVTACGMGRNVEYVNEVAERSKINIIQSTGFYKEPFLPDFVYEYSVEQLKDFMVNEIEKGIDETDTKAGVIGEIGTSKDSFEEMEKKVFEAAIMAHLEKGTVISTHTSLGTMARDQAKLFKERGVNPKKVIIGHQDLSQKLEQIKYLIKEGFWVAFDTIGKNNYVPDKEKIEFLLDLQKNNMIDSIVMSMDITRKSNLKYKGGIGYSYIFTDFIPMMKEAGITEESINKIFVKNPMKIFEE</sequence>
<reference evidence="5 6" key="1">
    <citation type="submission" date="2012-01" db="EMBL/GenBank/DDBJ databases">
        <title>The Genome Sequence of Helcococcus kunzii ATCC 51366.</title>
        <authorList>
            <consortium name="The Broad Institute Genome Sequencing Platform"/>
            <person name="Earl A."/>
            <person name="Ward D."/>
            <person name="Feldgarden M."/>
            <person name="Gevers D."/>
            <person name="Huys G."/>
            <person name="Young S.K."/>
            <person name="Zeng Q."/>
            <person name="Gargeya S."/>
            <person name="Fitzgerald M."/>
            <person name="Haas B."/>
            <person name="Abouelleil A."/>
            <person name="Alvarado L."/>
            <person name="Arachchi H.M."/>
            <person name="Berlin A."/>
            <person name="Chapman S.B."/>
            <person name="Gearin G."/>
            <person name="Goldberg J."/>
            <person name="Griggs A."/>
            <person name="Gujja S."/>
            <person name="Hansen M."/>
            <person name="Heiman D."/>
            <person name="Howarth C."/>
            <person name="Larimer J."/>
            <person name="Lui A."/>
            <person name="MacDonald P.J.P."/>
            <person name="McCowen C."/>
            <person name="Montmayeur A."/>
            <person name="Murphy C."/>
            <person name="Neiman D."/>
            <person name="Pearson M."/>
            <person name="Priest M."/>
            <person name="Roberts A."/>
            <person name="Saif S."/>
            <person name="Shea T."/>
            <person name="Sisk P."/>
            <person name="Stolte C."/>
            <person name="Sykes S."/>
            <person name="Wortman J."/>
            <person name="Nusbaum C."/>
            <person name="Birren B."/>
        </authorList>
    </citation>
    <scope>NUCLEOTIDE SEQUENCE [LARGE SCALE GENOMIC DNA]</scope>
    <source>
        <strain evidence="5 6">ATCC 51366</strain>
    </source>
</reference>